<dbReference type="FunFam" id="3.40.50.12780:FF:000012">
    <property type="entry name" value="Non-ribosomal peptide synthetase"/>
    <property type="match status" value="1"/>
</dbReference>
<dbReference type="InterPro" id="IPR023213">
    <property type="entry name" value="CAT-like_dom_sf"/>
</dbReference>
<dbReference type="CDD" id="cd12117">
    <property type="entry name" value="A_NRPS_Srf_like"/>
    <property type="match status" value="1"/>
</dbReference>
<dbReference type="SUPFAM" id="SSF53474">
    <property type="entry name" value="alpha/beta-Hydrolases"/>
    <property type="match status" value="1"/>
</dbReference>
<dbReference type="Pfam" id="PF00975">
    <property type="entry name" value="Thioesterase"/>
    <property type="match status" value="1"/>
</dbReference>
<dbReference type="SMART" id="SM00823">
    <property type="entry name" value="PKS_PP"/>
    <property type="match status" value="3"/>
</dbReference>
<reference evidence="7" key="1">
    <citation type="journal article" date="2021" name="Curr. Microbiol.">
        <title>Complete genome of nocamycin-producing strain Saccharothrix syringae NRRL B-16468 reveals the biosynthetic potential for secondary metabolites.</title>
        <authorList>
            <person name="Mo X."/>
            <person name="Yang S."/>
        </authorList>
    </citation>
    <scope>NUCLEOTIDE SEQUENCE [LARGE SCALE GENOMIC DNA]</scope>
    <source>
        <strain evidence="7">ATCC 51364 / DSM 43886 / JCM 6844 / KCTC 9398 / NBRC 14523 / NRRL B-16468 / INA 2240</strain>
    </source>
</reference>
<dbReference type="Pfam" id="PF00501">
    <property type="entry name" value="AMP-binding"/>
    <property type="match status" value="3"/>
</dbReference>
<dbReference type="InterPro" id="IPR006162">
    <property type="entry name" value="Ppantetheine_attach_site"/>
</dbReference>
<dbReference type="PANTHER" id="PTHR45527:SF1">
    <property type="entry name" value="FATTY ACID SYNTHASE"/>
    <property type="match status" value="1"/>
</dbReference>
<gene>
    <name evidence="6" type="ORF">EKG83_33250</name>
</gene>
<dbReference type="Gene3D" id="1.10.1200.10">
    <property type="entry name" value="ACP-like"/>
    <property type="match status" value="2"/>
</dbReference>
<dbReference type="PROSITE" id="PS00455">
    <property type="entry name" value="AMP_BINDING"/>
    <property type="match status" value="3"/>
</dbReference>
<dbReference type="InterPro" id="IPR001031">
    <property type="entry name" value="Thioesterase"/>
</dbReference>
<dbReference type="CDD" id="cd19540">
    <property type="entry name" value="LCL_NRPS-like"/>
    <property type="match status" value="3"/>
</dbReference>
<dbReference type="InterPro" id="IPR029058">
    <property type="entry name" value="AB_hydrolase_fold"/>
</dbReference>
<dbReference type="Gene3D" id="3.30.559.10">
    <property type="entry name" value="Chloramphenicol acetyltransferase-like domain"/>
    <property type="match status" value="3"/>
</dbReference>
<dbReference type="SMART" id="SM00824">
    <property type="entry name" value="PKS_TE"/>
    <property type="match status" value="1"/>
</dbReference>
<evidence type="ECO:0000259" key="5">
    <source>
        <dbReference type="PROSITE" id="PS50075"/>
    </source>
</evidence>
<dbReference type="GO" id="GO:0003824">
    <property type="term" value="F:catalytic activity"/>
    <property type="evidence" value="ECO:0007669"/>
    <property type="project" value="InterPro"/>
</dbReference>
<dbReference type="InterPro" id="IPR009081">
    <property type="entry name" value="PP-bd_ACP"/>
</dbReference>
<dbReference type="PANTHER" id="PTHR45527">
    <property type="entry name" value="NONRIBOSOMAL PEPTIDE SYNTHETASE"/>
    <property type="match status" value="1"/>
</dbReference>
<dbReference type="Gene3D" id="3.30.559.30">
    <property type="entry name" value="Nonribosomal peptide synthetase, condensation domain"/>
    <property type="match status" value="3"/>
</dbReference>
<accession>A0A5Q0H604</accession>
<protein>
    <submittedName>
        <fullName evidence="6">Non-ribosomal peptide synthetase</fullName>
    </submittedName>
</protein>
<dbReference type="InterPro" id="IPR045851">
    <property type="entry name" value="AMP-bd_C_sf"/>
</dbReference>
<keyword evidence="3" id="KW-0597">Phosphoprotein</keyword>
<dbReference type="InterPro" id="IPR000873">
    <property type="entry name" value="AMP-dep_synth/lig_dom"/>
</dbReference>
<evidence type="ECO:0000256" key="3">
    <source>
        <dbReference type="ARBA" id="ARBA00022553"/>
    </source>
</evidence>
<dbReference type="RefSeq" id="WP_063741481.1">
    <property type="nucleotide sequence ID" value="NZ_CP034550.1"/>
</dbReference>
<dbReference type="GO" id="GO:0044550">
    <property type="term" value="P:secondary metabolite biosynthetic process"/>
    <property type="evidence" value="ECO:0007669"/>
    <property type="project" value="UniProtKB-ARBA"/>
</dbReference>
<dbReference type="InterPro" id="IPR020845">
    <property type="entry name" value="AMP-binding_CS"/>
</dbReference>
<dbReference type="Pfam" id="PF13193">
    <property type="entry name" value="AMP-binding_C"/>
    <property type="match status" value="3"/>
</dbReference>
<dbReference type="Pfam" id="PF00668">
    <property type="entry name" value="Condensation"/>
    <property type="match status" value="3"/>
</dbReference>
<dbReference type="InterPro" id="IPR020806">
    <property type="entry name" value="PKS_PP-bd"/>
</dbReference>
<dbReference type="FunFam" id="1.10.1200.10:FF:000016">
    <property type="entry name" value="Non-ribosomal peptide synthase"/>
    <property type="match status" value="3"/>
</dbReference>
<name>A0A5Q0H604_SACSY</name>
<feature type="region of interest" description="Disordered" evidence="4">
    <location>
        <begin position="923"/>
        <end position="942"/>
    </location>
</feature>
<feature type="domain" description="Carrier" evidence="5">
    <location>
        <begin position="942"/>
        <end position="1017"/>
    </location>
</feature>
<dbReference type="Gene3D" id="3.40.50.1820">
    <property type="entry name" value="alpha/beta hydrolase"/>
    <property type="match status" value="1"/>
</dbReference>
<dbReference type="PROSITE" id="PS00012">
    <property type="entry name" value="PHOSPHOPANTETHEINE"/>
    <property type="match status" value="3"/>
</dbReference>
<keyword evidence="7" id="KW-1185">Reference proteome</keyword>
<dbReference type="FunFam" id="3.40.50.980:FF:000002">
    <property type="entry name" value="Enterobactin synthetase component F"/>
    <property type="match status" value="1"/>
</dbReference>
<dbReference type="InterPro" id="IPR001242">
    <property type="entry name" value="Condensation_dom"/>
</dbReference>
<dbReference type="Proteomes" id="UP000325787">
    <property type="component" value="Chromosome"/>
</dbReference>
<dbReference type="InterPro" id="IPR036736">
    <property type="entry name" value="ACP-like_sf"/>
</dbReference>
<dbReference type="InterPro" id="IPR010071">
    <property type="entry name" value="AA_adenyl_dom"/>
</dbReference>
<dbReference type="NCBIfam" id="TIGR01733">
    <property type="entry name" value="AA-adenyl-dom"/>
    <property type="match status" value="3"/>
</dbReference>
<dbReference type="SUPFAM" id="SSF47336">
    <property type="entry name" value="ACP-like"/>
    <property type="match status" value="3"/>
</dbReference>
<dbReference type="GO" id="GO:0031177">
    <property type="term" value="F:phosphopantetheine binding"/>
    <property type="evidence" value="ECO:0007669"/>
    <property type="project" value="InterPro"/>
</dbReference>
<dbReference type="SUPFAM" id="SSF56801">
    <property type="entry name" value="Acetyl-CoA synthetase-like"/>
    <property type="match status" value="3"/>
</dbReference>
<evidence type="ECO:0000256" key="4">
    <source>
        <dbReference type="SAM" id="MobiDB-lite"/>
    </source>
</evidence>
<dbReference type="GO" id="GO:0008610">
    <property type="term" value="P:lipid biosynthetic process"/>
    <property type="evidence" value="ECO:0007669"/>
    <property type="project" value="UniProtKB-ARBA"/>
</dbReference>
<dbReference type="FunFam" id="3.30.300.30:FF:000010">
    <property type="entry name" value="Enterobactin synthetase component F"/>
    <property type="match status" value="3"/>
</dbReference>
<dbReference type="CDD" id="cd05930">
    <property type="entry name" value="A_NRPS"/>
    <property type="match status" value="1"/>
</dbReference>
<dbReference type="CDD" id="cd17646">
    <property type="entry name" value="A_NRPS_AB3403-like"/>
    <property type="match status" value="1"/>
</dbReference>
<organism evidence="6 7">
    <name type="scientific">Saccharothrix syringae</name>
    <name type="common">Nocardiopsis syringae</name>
    <dbReference type="NCBI Taxonomy" id="103733"/>
    <lineage>
        <taxon>Bacteria</taxon>
        <taxon>Bacillati</taxon>
        <taxon>Actinomycetota</taxon>
        <taxon>Actinomycetes</taxon>
        <taxon>Pseudonocardiales</taxon>
        <taxon>Pseudonocardiaceae</taxon>
        <taxon>Saccharothrix</taxon>
    </lineage>
</organism>
<dbReference type="GO" id="GO:0043041">
    <property type="term" value="P:amino acid activation for nonribosomal peptide biosynthetic process"/>
    <property type="evidence" value="ECO:0007669"/>
    <property type="project" value="TreeGrafter"/>
</dbReference>
<dbReference type="GO" id="GO:0072330">
    <property type="term" value="P:monocarboxylic acid biosynthetic process"/>
    <property type="evidence" value="ECO:0007669"/>
    <property type="project" value="UniProtKB-ARBA"/>
</dbReference>
<evidence type="ECO:0000256" key="2">
    <source>
        <dbReference type="ARBA" id="ARBA00022450"/>
    </source>
</evidence>
<dbReference type="NCBIfam" id="NF003417">
    <property type="entry name" value="PRK04813.1"/>
    <property type="match status" value="3"/>
</dbReference>
<feature type="domain" description="Carrier" evidence="5">
    <location>
        <begin position="1977"/>
        <end position="2052"/>
    </location>
</feature>
<dbReference type="Pfam" id="PF00550">
    <property type="entry name" value="PP-binding"/>
    <property type="match status" value="3"/>
</dbReference>
<comment type="cofactor">
    <cofactor evidence="1">
        <name>pantetheine 4'-phosphate</name>
        <dbReference type="ChEBI" id="CHEBI:47942"/>
    </cofactor>
</comment>
<proteinExistence type="predicted"/>
<dbReference type="Gene3D" id="3.40.50.980">
    <property type="match status" value="6"/>
</dbReference>
<evidence type="ECO:0000313" key="6">
    <source>
        <dbReference type="EMBL" id="QFZ21617.1"/>
    </source>
</evidence>
<dbReference type="InterPro" id="IPR025110">
    <property type="entry name" value="AMP-bd_C"/>
</dbReference>
<dbReference type="InterPro" id="IPR020802">
    <property type="entry name" value="TesA-like"/>
</dbReference>
<dbReference type="Gene3D" id="2.30.38.10">
    <property type="entry name" value="Luciferase, Domain 3"/>
    <property type="match status" value="3"/>
</dbReference>
<dbReference type="FunFam" id="3.40.50.980:FF:000001">
    <property type="entry name" value="Non-ribosomal peptide synthetase"/>
    <property type="match status" value="1"/>
</dbReference>
<dbReference type="GO" id="GO:0005829">
    <property type="term" value="C:cytosol"/>
    <property type="evidence" value="ECO:0007669"/>
    <property type="project" value="TreeGrafter"/>
</dbReference>
<evidence type="ECO:0000313" key="7">
    <source>
        <dbReference type="Proteomes" id="UP000325787"/>
    </source>
</evidence>
<dbReference type="SUPFAM" id="SSF52777">
    <property type="entry name" value="CoA-dependent acyltransferases"/>
    <property type="match status" value="6"/>
</dbReference>
<sequence length="3348" mass="353542">MIPLSSTQRRLWFLSRAEPGSTYNIPLALRLRGELDVPALRAALADVVDRHEVLRTAYPEADGGPYQDVRDDVPELPVVPVTPDGLPAALAEAAGHVFDLTAAPPVLTRLYEVDNTDHVLLVVLHHIAGDGGSTGPLTRDLAAAYAARAAGHAPAFAELPVQYADYTYWQQDVLGDPDDPTSRFARQVAHWAGALADLPAEVGFPADRPRAAVAGHRGDSVPLEVPADVHRALLALAADTGSTLFMVVQAAVAALLTRYGGGTDVPFGTAVAGRTDEALEDLVGFFVNTLVLRTDTSGDPTFTELLERVRETDLTAFANQDVPFERVVEELNPPRSLSRHPLFQIMLVHSSDGDGGVEFPGLRAEAVPLGTGAVKFDMTIGVRERPAAGGLRVNWDYAADLFDRGTVAAFGRSLVRLLAAVAGEPDTRIGALPLLDPEEVAGLTAPAAEPVPGCVHELVAAQAARTPDATALVHDGGRLTYRELDRWANRVAHHLLDSGVRPGAVVGVHLDRGPALVAALLGVLKAGACYTLLDTAFPADRLRSVVRKAGAAVVVGTPVDGLDARLLDPAAPGHDADPGIAVDPRDPAVVMFTSGSTGEPKGVLAPHRAVVATLTGQDYAEFDAGSVWLQAAPVSWDAFATELFGPLLHGGTCVLHPAGPPDPDAIARLVAEHGVTVFKASASLFNHVLDEHPSVFAAVRRAMTGGEPASAAHAARALAGFGHVRLTNGYGPAESMGYSTAHEITAADLDRRSVPIGRPVAGKHGYVLDERLGLVPPGGVGELHLAGAGLALGYLGAPGATAERFVADPFRPGGRMYRTGDLVRPRPDGVLEYVGRADEQVKVRGFRVEPGEVRAAAGSCAGVTDAAVVVREDQPGDRRLVAYVVGDATPARVREHVAARLPEHLVPAAVVVLDELPRTPNGKLDRRALPAPDYAAPGNGAAPRTPQEEILCGLFAQVLGLAAVGAEDGFFDLGGHSLLATRLIGRVRTALGVELGIRDLFTAPTPRGLAARVAAAGRARPALRPLPRPEPLPLSHAQQRLWVLDQVHAGSTAYNSPWALRLRGELDVPALRAALADVVDRHESLRTVFPEVDGTPAQRVLAAAPELVVTAVAPDEVDAAVAAASAHVFDLAGEPPLRAHLLVVSPVEHVLVLVLHHIASDGWSKGPLLRDLTAAYTARLAGEAPDWAPLPVQYADYALWQREVLGDEDDPDSLVATQLRFWRDALAGAPEQLDLPTDRPRPAVPSGRGGLVTAEFGPEVARAVRELAGATGSTAFMVLHAALAALLTRLGAGTDLPIGSPVAGRVDEALDDAVGFFINTLVLRTDTSGDPSFRELLERVRETDLAAYANQDVPFERVVEELNPARSLSRHPLFQVTLVLQNTGGGDAAALPGLDVETASTWTATAKFDLALALSEHGDDGLTANLEYAADLFDEATARSVVERLARLLTAAAADPGARLGALDVLAPGERRHLLEGWNDTAVPAGPWVSVPDLVARRAAETPDAFAVDGLTYAGLGAAADRVARRLLDLGVRPGATVGVCLHRSPVGIAALLGVLKAGAAYLPLDPDYPAERLAYVLADADAPVVLTENALRDRVSGPEVVCLDDLGSWPVEPVAVPVHPADAAYVIYTSGSTGKPKGVVVDHGGLADLCAWHVREYAVTPADRAAQVAAQGFDAAVWEVWPYLVAGARLHLPDAATLADGDALVRWIADRGLTLCFLPTPRLELVLDDLAAAGTALRVVLTGGDALRRRPPAGTPFRLVNHYGPTEFSVVATGATVPPDDRADVPPPIGGPVDNTRAYVLDARLEPVPVGVVGELYLAGAGLARGYAGRPGLTAERFPACPFGAPGERMYRTGDLVRRRPDGALEFAGRADQQVKLRGFRIELGEVEAVLAGHPAVAQAAVVVREDRPGLKALVGYVVARSGSVPGDLRAHLATVLPEHMVPAAVVVLDALPLTANGKLDRKALPAPELTVTGRAPRTPREEILCGLFADLLGVPEVGPDDDFFDLGGHSLLATRLVSRVRTTLGAELAVADLFAHPTPAGLDARLDRGAAARPAPRPVERPELVPLSFAQRRLWFVNRLDEHNPGYAVPVALRLRGTLDVPALRAALADVVDRHESLRTVFPEVDGTPTQRVLAAAPPFALVDGGSDDPVAALRGVIAEPFDLTADVPLRATVLRAADDDHVLLLVLHHIAGDGWSMGPLLRDLACAYTARLAGEAPSWAPLPVQYADYALWQREVLGDEDDPGSPLARQLAFWTDALAGVPDELELPADRPRPATSAQTAGHVPVRLGAELHRGVLELARRTRTTPFMVLQAGFAALLTRLGAGTDIPLGTPVAGRPDEALDELVGFFVNTLVLRTDTSGDPTFTELLERVREFDLAAYANQDVPFERLVERLNPPRSLARHPLCQVLLTLQNTGDAGLELPGLAVAPVPVSSGTSAFDLNLGLRETRDADGAPAGFDGALAYREDLFDEGTARSLADRLVRVLTAAVADPGARLGEVDLLGADERSRVLTGWNDTARDVPATTLPELFAAQVRRTPDAVALVGEDVTLTYAELDARVERLARALRSRGAGPERVVAVLLPRSVDLVVALHAVQRAGAAYLPVDPDYPADRVAFMLADADPVLVLDAESSRELDATPATGPLPTVRGGDPAYVIYTSGSTGRPKGVVVPHDAIVNRLLWMQDEYRLGPDDRVLQKTPSSFDVSVWEFFWPFQVGAALVVARPDGHRDPAYLAELVRRERVTTAHFVPSMLEAFVAHLETSGERCPGLARVVCSGEALPTALARRFAAVCGAGLHNLYGPTEAAVDVTAHAVTGAEGTATIPIGRPVWNTGVYVLDDRLRPVPPGVPGELYLAGVQLARGYHARPALTAQRFVASPFGAPGSRVYRTGDVVRWCGEGVLEYLSRADDQVKIRGQRIEPDEIAAVLQDHPDVVRAAVVARSFGPGDLRLVAYVVGGADRAVDPAAVRAHAASRLPAHMVPWAVVVLDELPLTPSGKLDRKALPAPAAVAPTPGREPSTPAERVLAGLFAEVLGVPAVGVDDGFFDLGGHSLLATRLVARIGAELGVRLGVRAVFEAPTVAAMAERVGGGGGGDSLAVLLPLRDSGTRPPLFCVHPAAGVGWVYAGLLRHLPDRPVHALQARGLSRPDARPANFDEVVKDYLEQVRSVQPAGPYHLLGWSFGANAAHAMAAALRAEGEEVALLALLDGYPTRQAERTFAADDPEVLAALLRSLGHPADPAPRNRAEFRDRLADGPLSDTDPDRLAAVFAANLTLMTEGTTAHFDGDVLFFAATADKTDGSPAPADWLAHVTGEVETHDIDCRHGEMTRPGPLAEIAAVLADRLNGPR</sequence>
<dbReference type="Gene3D" id="3.30.300.30">
    <property type="match status" value="3"/>
</dbReference>
<feature type="domain" description="Carrier" evidence="5">
    <location>
        <begin position="3017"/>
        <end position="3092"/>
    </location>
</feature>
<dbReference type="EMBL" id="CP034550">
    <property type="protein sequence ID" value="QFZ21617.1"/>
    <property type="molecule type" value="Genomic_DNA"/>
</dbReference>
<dbReference type="PROSITE" id="PS50075">
    <property type="entry name" value="CARRIER"/>
    <property type="match status" value="3"/>
</dbReference>
<dbReference type="FunFam" id="2.30.38.10:FF:000001">
    <property type="entry name" value="Non-ribosomal peptide synthetase PvdI"/>
    <property type="match status" value="2"/>
</dbReference>
<dbReference type="KEGG" id="ssyi:EKG83_33250"/>
<keyword evidence="2" id="KW-0596">Phosphopantetheine</keyword>
<evidence type="ECO:0000256" key="1">
    <source>
        <dbReference type="ARBA" id="ARBA00001957"/>
    </source>
</evidence>